<dbReference type="GO" id="GO:0008982">
    <property type="term" value="F:protein-N(PI)-phosphohistidine-sugar phosphotransferase activity"/>
    <property type="evidence" value="ECO:0007669"/>
    <property type="project" value="InterPro"/>
</dbReference>
<keyword evidence="6" id="KW-0598">Phosphotransferase system</keyword>
<evidence type="ECO:0000256" key="12">
    <source>
        <dbReference type="SAM" id="Phobius"/>
    </source>
</evidence>
<dbReference type="PROSITE" id="PS01035">
    <property type="entry name" value="PTS_EIIB_TYPE_1_CYS"/>
    <property type="match status" value="1"/>
</dbReference>
<dbReference type="PROSITE" id="PS51098">
    <property type="entry name" value="PTS_EIIB_TYPE_1"/>
    <property type="match status" value="1"/>
</dbReference>
<keyword evidence="7 12" id="KW-0812">Transmembrane</keyword>
<feature type="active site" description="Phosphocysteine intermediate; for EIIB activity" evidence="11">
    <location>
        <position position="26"/>
    </location>
</feature>
<evidence type="ECO:0000256" key="11">
    <source>
        <dbReference type="PROSITE-ProRule" id="PRU00421"/>
    </source>
</evidence>
<evidence type="ECO:0000256" key="1">
    <source>
        <dbReference type="ARBA" id="ARBA00004651"/>
    </source>
</evidence>
<sequence>MKYVEEAKKIVSLVGGEKNIISLVHCATRLRFELKDEKKADKEALNKLSYVMQVVISGGQYQVVIGSAVSDYYEAILSITKLGKGQSEEASGAKGNVVDRVMKVISGAFSPLIPVLAGAGMMKALLTILIEFGAMGYEDSTYLILSAAANAVFYFLPIFLGITLAKQFGGNPYVGGAIGAALLEPNFTGLLTAEGVNFLGISVTPIDYASTVFPIFIAMIVYGLLDKGLKKIIKRELQLFLVPMLSLMIMVPFTVILFGPFGTTFGNVVADIVVWLFNFNKVIAGLLLGAAYPFLTILGLHWGFTPITLQNLESFGGDMIEGVCVCAVFAEVGIAIGAYLKGKKGSRIRGIAGPNILTGLLAGVTEPILYGIIMEYKRLFAVVAIASGLGGAINGLFGVLNTAYVFHNVFSMAMQAYSPFYGYLIGIAVAMAAGAVLTYFWGITEENMKDFVPENAAETVEAAGAAIGNAESQSTAGAAIGTAADAAAGEERCITLLAPMSGKVVPLKEVPDEVFASGVAGQGAAVLPEEDCLCAPCAGRVSMVFPSGHALGLTTSDGLELLLHVGLNTVMLNGDGFEMLVKEGDQVSAGTKLLRFDREKIKKAGYSLISPILVTNAEDVKDILPPQNEAVRAGEEFYKVLV</sequence>
<evidence type="ECO:0000259" key="13">
    <source>
        <dbReference type="PROSITE" id="PS51093"/>
    </source>
</evidence>
<feature type="transmembrane region" description="Helical" evidence="12">
    <location>
        <begin position="319"/>
        <end position="340"/>
    </location>
</feature>
<dbReference type="PROSITE" id="PS51103">
    <property type="entry name" value="PTS_EIIC_TYPE_1"/>
    <property type="match status" value="1"/>
</dbReference>
<dbReference type="Pfam" id="PF02378">
    <property type="entry name" value="PTS_EIIC"/>
    <property type="match status" value="1"/>
</dbReference>
<dbReference type="Gene3D" id="2.70.70.10">
    <property type="entry name" value="Glucose Permease (Domain IIA)"/>
    <property type="match status" value="1"/>
</dbReference>
<feature type="domain" description="PTS EIIC type-1" evidence="15">
    <location>
        <begin position="103"/>
        <end position="455"/>
    </location>
</feature>
<evidence type="ECO:0000313" key="17">
    <source>
        <dbReference type="Proteomes" id="UP000886841"/>
    </source>
</evidence>
<gene>
    <name evidence="16" type="ORF">IAB98_01920</name>
</gene>
<dbReference type="NCBIfam" id="TIGR00830">
    <property type="entry name" value="PTBA"/>
    <property type="match status" value="1"/>
</dbReference>
<feature type="domain" description="PTS EIIA type-1" evidence="13">
    <location>
        <begin position="512"/>
        <end position="616"/>
    </location>
</feature>
<comment type="subcellular location">
    <subcellularLocation>
        <location evidence="1">Cell membrane</location>
        <topology evidence="1">Multi-pass membrane protein</topology>
    </subcellularLocation>
</comment>
<feature type="transmembrane region" description="Helical" evidence="12">
    <location>
        <begin position="109"/>
        <end position="130"/>
    </location>
</feature>
<keyword evidence="5" id="KW-0808">Transferase</keyword>
<feature type="transmembrane region" description="Helical" evidence="12">
    <location>
        <begin position="379"/>
        <end position="400"/>
    </location>
</feature>
<dbReference type="PANTHER" id="PTHR30175">
    <property type="entry name" value="PHOSPHOTRANSFERASE SYSTEM TRANSPORT PROTEIN"/>
    <property type="match status" value="1"/>
</dbReference>
<dbReference type="InterPro" id="IPR018113">
    <property type="entry name" value="PTrfase_EIIB_Cys"/>
</dbReference>
<keyword evidence="9 12" id="KW-1133">Transmembrane helix</keyword>
<dbReference type="InterPro" id="IPR036878">
    <property type="entry name" value="Glu_permease_IIB"/>
</dbReference>
<evidence type="ECO:0000256" key="4">
    <source>
        <dbReference type="ARBA" id="ARBA00022597"/>
    </source>
</evidence>
<dbReference type="AlphaFoldDB" id="A0A9D1EIF3"/>
<feature type="transmembrane region" description="Helical" evidence="12">
    <location>
        <begin position="420"/>
        <end position="441"/>
    </location>
</feature>
<evidence type="ECO:0000256" key="3">
    <source>
        <dbReference type="ARBA" id="ARBA00022475"/>
    </source>
</evidence>
<evidence type="ECO:0000256" key="10">
    <source>
        <dbReference type="ARBA" id="ARBA00023136"/>
    </source>
</evidence>
<dbReference type="GO" id="GO:0016301">
    <property type="term" value="F:kinase activity"/>
    <property type="evidence" value="ECO:0007669"/>
    <property type="project" value="UniProtKB-KW"/>
</dbReference>
<protein>
    <submittedName>
        <fullName evidence="16">PTS glucose transporter subunit IIA</fullName>
    </submittedName>
</protein>
<dbReference type="InterPro" id="IPR013013">
    <property type="entry name" value="PTS_EIIC_1"/>
</dbReference>
<reference evidence="16" key="1">
    <citation type="submission" date="2020-10" db="EMBL/GenBank/DDBJ databases">
        <authorList>
            <person name="Gilroy R."/>
        </authorList>
    </citation>
    <scope>NUCLEOTIDE SEQUENCE</scope>
    <source>
        <strain evidence="16">ChiSxjej1B13-7041</strain>
    </source>
</reference>
<feature type="transmembrane region" description="Helical" evidence="12">
    <location>
        <begin position="352"/>
        <end position="372"/>
    </location>
</feature>
<evidence type="ECO:0000256" key="8">
    <source>
        <dbReference type="ARBA" id="ARBA00022777"/>
    </source>
</evidence>
<dbReference type="CDD" id="cd00212">
    <property type="entry name" value="PTS_IIB_glc"/>
    <property type="match status" value="1"/>
</dbReference>
<feature type="domain" description="PTS EIIB type-1" evidence="14">
    <location>
        <begin position="4"/>
        <end position="86"/>
    </location>
</feature>
<evidence type="ECO:0000256" key="9">
    <source>
        <dbReference type="ARBA" id="ARBA00022989"/>
    </source>
</evidence>
<organism evidence="16 17">
    <name type="scientific">Candidatus Egerieimonas intestinavium</name>
    <dbReference type="NCBI Taxonomy" id="2840777"/>
    <lineage>
        <taxon>Bacteria</taxon>
        <taxon>Bacillati</taxon>
        <taxon>Bacillota</taxon>
        <taxon>Clostridia</taxon>
        <taxon>Lachnospirales</taxon>
        <taxon>Lachnospiraceae</taxon>
        <taxon>Lachnospiraceae incertae sedis</taxon>
        <taxon>Candidatus Egerieimonas</taxon>
    </lineage>
</organism>
<keyword evidence="4 16" id="KW-0762">Sugar transport</keyword>
<keyword evidence="8" id="KW-0418">Kinase</keyword>
<dbReference type="GO" id="GO:0009401">
    <property type="term" value="P:phosphoenolpyruvate-dependent sugar phosphotransferase system"/>
    <property type="evidence" value="ECO:0007669"/>
    <property type="project" value="UniProtKB-KW"/>
</dbReference>
<evidence type="ECO:0000259" key="14">
    <source>
        <dbReference type="PROSITE" id="PS51098"/>
    </source>
</evidence>
<comment type="caution">
    <text evidence="16">The sequence shown here is derived from an EMBL/GenBank/DDBJ whole genome shotgun (WGS) entry which is preliminary data.</text>
</comment>
<dbReference type="InterPro" id="IPR001127">
    <property type="entry name" value="PTS_EIIA_1_perm"/>
</dbReference>
<dbReference type="InterPro" id="IPR003352">
    <property type="entry name" value="PTS_EIIC"/>
</dbReference>
<keyword evidence="10 12" id="KW-0472">Membrane</keyword>
<dbReference type="SUPFAM" id="SSF51261">
    <property type="entry name" value="Duplicated hybrid motif"/>
    <property type="match status" value="1"/>
</dbReference>
<keyword evidence="2" id="KW-0813">Transport</keyword>
<dbReference type="Pfam" id="PF00358">
    <property type="entry name" value="PTS_EIIA_1"/>
    <property type="match status" value="1"/>
</dbReference>
<dbReference type="FunFam" id="2.70.70.10:FF:000001">
    <property type="entry name" value="PTS system glucose-specific IIA component"/>
    <property type="match status" value="1"/>
</dbReference>
<dbReference type="EMBL" id="DVHU01000017">
    <property type="protein sequence ID" value="HIR92164.1"/>
    <property type="molecule type" value="Genomic_DNA"/>
</dbReference>
<feature type="transmembrane region" description="Helical" evidence="12">
    <location>
        <begin position="282"/>
        <end position="307"/>
    </location>
</feature>
<dbReference type="GO" id="GO:0015771">
    <property type="term" value="P:trehalose transport"/>
    <property type="evidence" value="ECO:0007669"/>
    <property type="project" value="TreeGrafter"/>
</dbReference>
<proteinExistence type="predicted"/>
<evidence type="ECO:0000256" key="6">
    <source>
        <dbReference type="ARBA" id="ARBA00022683"/>
    </source>
</evidence>
<dbReference type="PROSITE" id="PS51093">
    <property type="entry name" value="PTS_EIIA_TYPE_1"/>
    <property type="match status" value="1"/>
</dbReference>
<dbReference type="GO" id="GO:0005886">
    <property type="term" value="C:plasma membrane"/>
    <property type="evidence" value="ECO:0007669"/>
    <property type="project" value="UniProtKB-SubCell"/>
</dbReference>
<dbReference type="FunFam" id="3.30.1360.60:FF:000001">
    <property type="entry name" value="PTS system glucose-specific IIBC component PtsG"/>
    <property type="match status" value="1"/>
</dbReference>
<dbReference type="SUPFAM" id="SSF55604">
    <property type="entry name" value="Glucose permease domain IIB"/>
    <property type="match status" value="1"/>
</dbReference>
<dbReference type="PANTHER" id="PTHR30175:SF1">
    <property type="entry name" value="PTS SYSTEM ARBUTIN-, CELLOBIOSE-, AND SALICIN-SPECIFIC EIIBC COMPONENT-RELATED"/>
    <property type="match status" value="1"/>
</dbReference>
<dbReference type="InterPro" id="IPR050558">
    <property type="entry name" value="PTS_Sugar-Specific_Components"/>
</dbReference>
<feature type="transmembrane region" description="Helical" evidence="12">
    <location>
        <begin position="142"/>
        <end position="165"/>
    </location>
</feature>
<evidence type="ECO:0000256" key="2">
    <source>
        <dbReference type="ARBA" id="ARBA00022448"/>
    </source>
</evidence>
<keyword evidence="3" id="KW-1003">Cell membrane</keyword>
<feature type="transmembrane region" description="Helical" evidence="12">
    <location>
        <begin position="237"/>
        <end position="262"/>
    </location>
</feature>
<reference evidence="16" key="2">
    <citation type="journal article" date="2021" name="PeerJ">
        <title>Extensive microbial diversity within the chicken gut microbiome revealed by metagenomics and culture.</title>
        <authorList>
            <person name="Gilroy R."/>
            <person name="Ravi A."/>
            <person name="Getino M."/>
            <person name="Pursley I."/>
            <person name="Horton D.L."/>
            <person name="Alikhan N.F."/>
            <person name="Baker D."/>
            <person name="Gharbi K."/>
            <person name="Hall N."/>
            <person name="Watson M."/>
            <person name="Adriaenssens E.M."/>
            <person name="Foster-Nyarko E."/>
            <person name="Jarju S."/>
            <person name="Secka A."/>
            <person name="Antonio M."/>
            <person name="Oren A."/>
            <person name="Chaudhuri R.R."/>
            <person name="La Ragione R."/>
            <person name="Hildebrand F."/>
            <person name="Pallen M.J."/>
        </authorList>
    </citation>
    <scope>NUCLEOTIDE SEQUENCE</scope>
    <source>
        <strain evidence="16">ChiSxjej1B13-7041</strain>
    </source>
</reference>
<dbReference type="Gene3D" id="3.30.1360.60">
    <property type="entry name" value="Glucose permease domain IIB"/>
    <property type="match status" value="1"/>
</dbReference>
<feature type="transmembrane region" description="Helical" evidence="12">
    <location>
        <begin position="205"/>
        <end position="225"/>
    </location>
</feature>
<dbReference type="PROSITE" id="PS00371">
    <property type="entry name" value="PTS_EIIA_TYPE_1_HIS"/>
    <property type="match status" value="1"/>
</dbReference>
<evidence type="ECO:0000313" key="16">
    <source>
        <dbReference type="EMBL" id="HIR92164.1"/>
    </source>
</evidence>
<evidence type="ECO:0000256" key="5">
    <source>
        <dbReference type="ARBA" id="ARBA00022679"/>
    </source>
</evidence>
<dbReference type="InterPro" id="IPR011055">
    <property type="entry name" value="Dup_hybrid_motif"/>
</dbReference>
<evidence type="ECO:0000259" key="15">
    <source>
        <dbReference type="PROSITE" id="PS51103"/>
    </source>
</evidence>
<dbReference type="InterPro" id="IPR001996">
    <property type="entry name" value="PTS_IIB_1"/>
</dbReference>
<dbReference type="Pfam" id="PF00367">
    <property type="entry name" value="PTS_EIIB"/>
    <property type="match status" value="1"/>
</dbReference>
<name>A0A9D1EIF3_9FIRM</name>
<accession>A0A9D1EIF3</accession>
<dbReference type="GO" id="GO:0090589">
    <property type="term" value="F:protein-phosphocysteine-trehalose phosphotransferase system transporter activity"/>
    <property type="evidence" value="ECO:0007669"/>
    <property type="project" value="TreeGrafter"/>
</dbReference>
<evidence type="ECO:0000256" key="7">
    <source>
        <dbReference type="ARBA" id="ARBA00022692"/>
    </source>
</evidence>
<dbReference type="Proteomes" id="UP000886841">
    <property type="component" value="Unassembled WGS sequence"/>
</dbReference>
<feature type="transmembrane region" description="Helical" evidence="12">
    <location>
        <begin position="172"/>
        <end position="193"/>
    </location>
</feature>